<gene>
    <name evidence="2" type="ORF">ILT43_17310</name>
</gene>
<dbReference type="Proteomes" id="UP000763641">
    <property type="component" value="Unassembled WGS sequence"/>
</dbReference>
<evidence type="ECO:0000313" key="2">
    <source>
        <dbReference type="EMBL" id="MBM6578144.1"/>
    </source>
</evidence>
<evidence type="ECO:0000256" key="1">
    <source>
        <dbReference type="SAM" id="Phobius"/>
    </source>
</evidence>
<evidence type="ECO:0000313" key="3">
    <source>
        <dbReference type="Proteomes" id="UP000763641"/>
    </source>
</evidence>
<name>A0ABS2DDJ9_9SPHN</name>
<proteinExistence type="predicted"/>
<evidence type="ECO:0008006" key="4">
    <source>
        <dbReference type="Google" id="ProtNLM"/>
    </source>
</evidence>
<feature type="transmembrane region" description="Helical" evidence="1">
    <location>
        <begin position="12"/>
        <end position="32"/>
    </location>
</feature>
<keyword evidence="1" id="KW-1133">Transmembrane helix</keyword>
<protein>
    <recommendedName>
        <fullName evidence="4">Flagellar motor protein MotB</fullName>
    </recommendedName>
</protein>
<sequence length="166" mass="16819">MNDWPDTAAPRPLWLVTLADLALLLVGFFVLIQATRAQPSALAHSLRAGFAADEPVLPVAAEGVMGFAPGSAVVPDGGAAISAWARGVLADPRVSLTVTGATDGTANDVDAATGSASLLAADRARAVAAILAPLAPRRITVSTASARARGVTVTLAFTGDRQEKKP</sequence>
<reference evidence="2 3" key="1">
    <citation type="submission" date="2020-12" db="EMBL/GenBank/DDBJ databases">
        <title>Sphingomonas sp.</title>
        <authorList>
            <person name="Kim M.K."/>
        </authorList>
    </citation>
    <scope>NUCLEOTIDE SEQUENCE [LARGE SCALE GENOMIC DNA]</scope>
    <source>
        <strain evidence="2 3">BT552</strain>
    </source>
</reference>
<keyword evidence="1" id="KW-0812">Transmembrane</keyword>
<keyword evidence="3" id="KW-1185">Reference proteome</keyword>
<organism evidence="2 3">
    <name type="scientific">Sphingomonas longa</name>
    <dbReference type="NCBI Taxonomy" id="2778730"/>
    <lineage>
        <taxon>Bacteria</taxon>
        <taxon>Pseudomonadati</taxon>
        <taxon>Pseudomonadota</taxon>
        <taxon>Alphaproteobacteria</taxon>
        <taxon>Sphingomonadales</taxon>
        <taxon>Sphingomonadaceae</taxon>
        <taxon>Sphingomonas</taxon>
    </lineage>
</organism>
<keyword evidence="1" id="KW-0472">Membrane</keyword>
<comment type="caution">
    <text evidence="2">The sequence shown here is derived from an EMBL/GenBank/DDBJ whole genome shotgun (WGS) entry which is preliminary data.</text>
</comment>
<dbReference type="EMBL" id="JAFEMC010000006">
    <property type="protein sequence ID" value="MBM6578144.1"/>
    <property type="molecule type" value="Genomic_DNA"/>
</dbReference>
<accession>A0ABS2DDJ9</accession>
<dbReference type="RefSeq" id="WP_204200237.1">
    <property type="nucleotide sequence ID" value="NZ_JAFEMC010000006.1"/>
</dbReference>